<gene>
    <name evidence="5" type="ORF">CC1G_08370</name>
</gene>
<dbReference type="GeneID" id="6008242"/>
<dbReference type="EMBL" id="AACS02000007">
    <property type="protein sequence ID" value="EAU90097.2"/>
    <property type="molecule type" value="Genomic_DNA"/>
</dbReference>
<dbReference type="OMA" id="ESHREKC"/>
<dbReference type="AlphaFoldDB" id="A8NAB4"/>
<dbReference type="InParanoid" id="A8NAB4"/>
<dbReference type="Gene3D" id="1.25.40.20">
    <property type="entry name" value="Ankyrin repeat-containing domain"/>
    <property type="match status" value="1"/>
</dbReference>
<evidence type="ECO:0000259" key="4">
    <source>
        <dbReference type="Pfam" id="PF24883"/>
    </source>
</evidence>
<feature type="domain" description="Nephrocystin 3-like N-terminal" evidence="4">
    <location>
        <begin position="141"/>
        <end position="177"/>
    </location>
</feature>
<comment type="caution">
    <text evidence="5">The sequence shown here is derived from an EMBL/GenBank/DDBJ whole genome shotgun (WGS) entry which is preliminary data.</text>
</comment>
<dbReference type="InterPro" id="IPR036770">
    <property type="entry name" value="Ankyrin_rpt-contain_sf"/>
</dbReference>
<dbReference type="Pfam" id="PF22939">
    <property type="entry name" value="WHD_GPIID"/>
    <property type="match status" value="1"/>
</dbReference>
<dbReference type="PROSITE" id="PS50088">
    <property type="entry name" value="ANK_REPEAT"/>
    <property type="match status" value="1"/>
</dbReference>
<dbReference type="HOGENOM" id="CLU_000288_34_23_1"/>
<proteinExistence type="predicted"/>
<evidence type="ECO:0000256" key="2">
    <source>
        <dbReference type="PROSITE-ProRule" id="PRU00023"/>
    </source>
</evidence>
<dbReference type="InterPro" id="IPR054471">
    <property type="entry name" value="GPIID_WHD"/>
</dbReference>
<protein>
    <submittedName>
        <fullName evidence="5">Uncharacterized protein</fullName>
    </submittedName>
</protein>
<evidence type="ECO:0000259" key="3">
    <source>
        <dbReference type="Pfam" id="PF22939"/>
    </source>
</evidence>
<dbReference type="Pfam" id="PF12796">
    <property type="entry name" value="Ank_2"/>
    <property type="match status" value="1"/>
</dbReference>
<feature type="repeat" description="ANK" evidence="2">
    <location>
        <begin position="657"/>
        <end position="690"/>
    </location>
</feature>
<evidence type="ECO:0000256" key="1">
    <source>
        <dbReference type="ARBA" id="ARBA00022737"/>
    </source>
</evidence>
<dbReference type="Pfam" id="PF24883">
    <property type="entry name" value="NPHP3_N"/>
    <property type="match status" value="1"/>
</dbReference>
<sequence>MGQGVSFQGRDAPELRPLLLTDHRAANSGSGGEQSLRAQCRHTTSDVARVEDGDGAVANCPTVESNPAVLISGGACVTGTPVIVGGNVTNANIYNGPVHFTMGGSKDERLNELSGEIRDWLAPNVNFHAIQQLNYEKWTDGTLSWFTESEDYLTWKDGTHRILWGTGIPGAGKTILAIPQEALCCFCVLPIFRTIERQGYPRIPLVKQFLETDPSLVDLIEPLYSLQKERKTRPTQEELVDLLRQFESRFDAVFSVIDGLDEALVDTQFDLIKAIGTLRGRFALTSRPLKRLESGLPTTRFYSVTANNSDIILLILQKVERNPGFRSLLEQHSYLGELVRRISDKSKGMFLHAALQVEVVQHCLSIAAMELALDSFPADLRDMYSQALQRICDQEKQNADLAKHVLLWLVFGLEALSFPDLQYALSLTLPDYPTGVDKEGLLSICCELVTVEAETDRVRLVHFTARDALASILDEHIPNPHGLLFKAAAQRLVDCGIVDNSAGVKTYSDLSNAFKHYPLLKYCYDHWGYHARECMANPVLRDAVFDFVRQCKAFPEDGLHFFPGLTFLSPLHNVARHGLHHILDEVLVKCAGGTVTLRTHGGRNLTPLMLASEHGHVGVIDALLRCTRSSMLRSTLSGECRPGRHLLSVQLNLRDRWGMSALMFASRKGHQDAVRRLLAHKDAQVNLTDSSGMTALMHAAASYSSEEDVVQLLLAHKDTQVNLADNQGWTALMLASHTGKEGIVRCLLAHKDSRADLTKQSWANGIDAA</sequence>
<dbReference type="Pfam" id="PF00023">
    <property type="entry name" value="Ank"/>
    <property type="match status" value="1"/>
</dbReference>
<dbReference type="InterPro" id="IPR056884">
    <property type="entry name" value="NPHP3-like_N"/>
</dbReference>
<dbReference type="SMART" id="SM00248">
    <property type="entry name" value="ANK"/>
    <property type="match status" value="5"/>
</dbReference>
<dbReference type="SUPFAM" id="SSF48403">
    <property type="entry name" value="Ankyrin repeat"/>
    <property type="match status" value="1"/>
</dbReference>
<accession>A8NAB4</accession>
<dbReference type="VEuPathDB" id="FungiDB:CC1G_08370"/>
<keyword evidence="1" id="KW-0677">Repeat</keyword>
<feature type="domain" description="GPI inositol-deacylase winged helix" evidence="3">
    <location>
        <begin position="398"/>
        <end position="470"/>
    </location>
</feature>
<dbReference type="eggNOG" id="KOG0504">
    <property type="taxonomic scope" value="Eukaryota"/>
</dbReference>
<evidence type="ECO:0000313" key="5">
    <source>
        <dbReference type="EMBL" id="EAU90097.2"/>
    </source>
</evidence>
<dbReference type="Proteomes" id="UP000001861">
    <property type="component" value="Unassembled WGS sequence"/>
</dbReference>
<name>A8NAB4_COPC7</name>
<dbReference type="OrthoDB" id="7464126at2759"/>
<keyword evidence="2" id="KW-0040">ANK repeat</keyword>
<dbReference type="KEGG" id="cci:CC1G_08370"/>
<organism evidence="5 6">
    <name type="scientific">Coprinopsis cinerea (strain Okayama-7 / 130 / ATCC MYA-4618 / FGSC 9003)</name>
    <name type="common">Inky cap fungus</name>
    <name type="synonym">Hormographiella aspergillata</name>
    <dbReference type="NCBI Taxonomy" id="240176"/>
    <lineage>
        <taxon>Eukaryota</taxon>
        <taxon>Fungi</taxon>
        <taxon>Dikarya</taxon>
        <taxon>Basidiomycota</taxon>
        <taxon>Agaricomycotina</taxon>
        <taxon>Agaricomycetes</taxon>
        <taxon>Agaricomycetidae</taxon>
        <taxon>Agaricales</taxon>
        <taxon>Agaricineae</taxon>
        <taxon>Psathyrellaceae</taxon>
        <taxon>Coprinopsis</taxon>
    </lineage>
</organism>
<dbReference type="PANTHER" id="PTHR10039:SF16">
    <property type="entry name" value="GPI INOSITOL-DEACYLASE"/>
    <property type="match status" value="1"/>
</dbReference>
<keyword evidence="6" id="KW-1185">Reference proteome</keyword>
<reference evidence="5 6" key="1">
    <citation type="journal article" date="2010" name="Proc. Natl. Acad. Sci. U.S.A.">
        <title>Insights into evolution of multicellular fungi from the assembled chromosomes of the mushroom Coprinopsis cinerea (Coprinus cinereus).</title>
        <authorList>
            <person name="Stajich J.E."/>
            <person name="Wilke S.K."/>
            <person name="Ahren D."/>
            <person name="Au C.H."/>
            <person name="Birren B.W."/>
            <person name="Borodovsky M."/>
            <person name="Burns C."/>
            <person name="Canback B."/>
            <person name="Casselton L.A."/>
            <person name="Cheng C.K."/>
            <person name="Deng J."/>
            <person name="Dietrich F.S."/>
            <person name="Fargo D.C."/>
            <person name="Farman M.L."/>
            <person name="Gathman A.C."/>
            <person name="Goldberg J."/>
            <person name="Guigo R."/>
            <person name="Hoegger P.J."/>
            <person name="Hooker J.B."/>
            <person name="Huggins A."/>
            <person name="James T.Y."/>
            <person name="Kamada T."/>
            <person name="Kilaru S."/>
            <person name="Kodira C."/>
            <person name="Kues U."/>
            <person name="Kupfer D."/>
            <person name="Kwan H.S."/>
            <person name="Lomsadze A."/>
            <person name="Li W."/>
            <person name="Lilly W.W."/>
            <person name="Ma L.J."/>
            <person name="Mackey A.J."/>
            <person name="Manning G."/>
            <person name="Martin F."/>
            <person name="Muraguchi H."/>
            <person name="Natvig D.O."/>
            <person name="Palmerini H."/>
            <person name="Ramesh M.A."/>
            <person name="Rehmeyer C.J."/>
            <person name="Roe B.A."/>
            <person name="Shenoy N."/>
            <person name="Stanke M."/>
            <person name="Ter-Hovhannisyan V."/>
            <person name="Tunlid A."/>
            <person name="Velagapudi R."/>
            <person name="Vision T.J."/>
            <person name="Zeng Q."/>
            <person name="Zolan M.E."/>
            <person name="Pukkila P.J."/>
        </authorList>
    </citation>
    <scope>NUCLEOTIDE SEQUENCE [LARGE SCALE GENOMIC DNA]</scope>
    <source>
        <strain evidence="6">Okayama-7 / 130 / ATCC MYA-4618 / FGSC 9003</strain>
    </source>
</reference>
<dbReference type="InterPro" id="IPR002110">
    <property type="entry name" value="Ankyrin_rpt"/>
</dbReference>
<dbReference type="RefSeq" id="XP_001831766.2">
    <property type="nucleotide sequence ID" value="XM_001831714.2"/>
</dbReference>
<evidence type="ECO:0000313" key="6">
    <source>
        <dbReference type="Proteomes" id="UP000001861"/>
    </source>
</evidence>
<dbReference type="PANTHER" id="PTHR10039">
    <property type="entry name" value="AMELOGENIN"/>
    <property type="match status" value="1"/>
</dbReference>